<evidence type="ECO:0000313" key="3">
    <source>
        <dbReference type="EMBL" id="CAJ1381896.1"/>
    </source>
</evidence>
<sequence>MEAVWPRPRAMRCQVPGLGSRSQRRKLVPLALALFCLRCTAQFWAFLPATLRLNVTARPEYALRPKVATGSTPQSQEAQAPAQVKEVDAEPLTPEEERQRLSAERIATLKAAASEGDLQKIIEALGLPLWLFPVLEVFIAIGELGIIYFWVKLLPPEMFGWLPPEARSFLQLGVTEVP</sequence>
<comment type="caution">
    <text evidence="3">The sequence shown here is derived from an EMBL/GenBank/DDBJ whole genome shotgun (WGS) entry which is preliminary data.</text>
</comment>
<dbReference type="EMBL" id="CAUJNA010000854">
    <property type="protein sequence ID" value="CAJ1381896.1"/>
    <property type="molecule type" value="Genomic_DNA"/>
</dbReference>
<dbReference type="Proteomes" id="UP001178507">
    <property type="component" value="Unassembled WGS sequence"/>
</dbReference>
<feature type="transmembrane region" description="Helical" evidence="2">
    <location>
        <begin position="130"/>
        <end position="151"/>
    </location>
</feature>
<keyword evidence="2" id="KW-0472">Membrane</keyword>
<name>A0AA36I7X4_9DINO</name>
<protein>
    <submittedName>
        <fullName evidence="3">Uncharacterized protein</fullName>
    </submittedName>
</protein>
<accession>A0AA36I7X4</accession>
<feature type="compositionally biased region" description="Polar residues" evidence="1">
    <location>
        <begin position="69"/>
        <end position="78"/>
    </location>
</feature>
<gene>
    <name evidence="3" type="ORF">EVOR1521_LOCUS9438</name>
</gene>
<evidence type="ECO:0000256" key="2">
    <source>
        <dbReference type="SAM" id="Phobius"/>
    </source>
</evidence>
<keyword evidence="4" id="KW-1185">Reference proteome</keyword>
<keyword evidence="2" id="KW-0812">Transmembrane</keyword>
<organism evidence="3 4">
    <name type="scientific">Effrenium voratum</name>
    <dbReference type="NCBI Taxonomy" id="2562239"/>
    <lineage>
        <taxon>Eukaryota</taxon>
        <taxon>Sar</taxon>
        <taxon>Alveolata</taxon>
        <taxon>Dinophyceae</taxon>
        <taxon>Suessiales</taxon>
        <taxon>Symbiodiniaceae</taxon>
        <taxon>Effrenium</taxon>
    </lineage>
</organism>
<evidence type="ECO:0000256" key="1">
    <source>
        <dbReference type="SAM" id="MobiDB-lite"/>
    </source>
</evidence>
<evidence type="ECO:0000313" key="4">
    <source>
        <dbReference type="Proteomes" id="UP001178507"/>
    </source>
</evidence>
<proteinExistence type="predicted"/>
<feature type="region of interest" description="Disordered" evidence="1">
    <location>
        <begin position="67"/>
        <end position="98"/>
    </location>
</feature>
<dbReference type="AlphaFoldDB" id="A0AA36I7X4"/>
<keyword evidence="2" id="KW-1133">Transmembrane helix</keyword>
<reference evidence="3" key="1">
    <citation type="submission" date="2023-08" db="EMBL/GenBank/DDBJ databases">
        <authorList>
            <person name="Chen Y."/>
            <person name="Shah S."/>
            <person name="Dougan E. K."/>
            <person name="Thang M."/>
            <person name="Chan C."/>
        </authorList>
    </citation>
    <scope>NUCLEOTIDE SEQUENCE</scope>
</reference>